<evidence type="ECO:0000256" key="3">
    <source>
        <dbReference type="SAM" id="SignalP"/>
    </source>
</evidence>
<sequence>MWVVWSSVLFTLVWLSIISCPCEGGRLVTDEAVRCPSLQVDEWRFPQTARHNITGFNLVRRFGLLKLTGVKKIRNPNGPVILRLGKVPLTQPTDQVFPHGLPEEFTVVFTLLLKKKTVKDNIYLFQISDEQGYPQFSLDLNGPERTLALRARGGAAARTTSWDACSAGRGWSLSSTSAGTRWR</sequence>
<dbReference type="EMBL" id="JAFIRN010000009">
    <property type="protein sequence ID" value="KAG5842360.1"/>
    <property type="molecule type" value="Genomic_DNA"/>
</dbReference>
<dbReference type="Proteomes" id="UP001044222">
    <property type="component" value="Chromosome 9"/>
</dbReference>
<keyword evidence="1 3" id="KW-0732">Signal</keyword>
<feature type="domain" description="Thrombospondin-like N-terminal" evidence="4">
    <location>
        <begin position="55"/>
        <end position="180"/>
    </location>
</feature>
<evidence type="ECO:0000256" key="2">
    <source>
        <dbReference type="ARBA" id="ARBA00022737"/>
    </source>
</evidence>
<feature type="chain" id="PRO_5038735540" description="Thrombospondin-like N-terminal domain-containing protein" evidence="3">
    <location>
        <begin position="25"/>
        <end position="183"/>
    </location>
</feature>
<evidence type="ECO:0000259" key="4">
    <source>
        <dbReference type="SMART" id="SM00210"/>
    </source>
</evidence>
<accession>A0A9D3M4H6</accession>
<name>A0A9D3M4H6_ANGAN</name>
<keyword evidence="6" id="KW-1185">Reference proteome</keyword>
<dbReference type="SUPFAM" id="SSF49899">
    <property type="entry name" value="Concanavalin A-like lectins/glucanases"/>
    <property type="match status" value="1"/>
</dbReference>
<gene>
    <name evidence="5" type="ORF">ANANG_G00176800</name>
</gene>
<evidence type="ECO:0000313" key="5">
    <source>
        <dbReference type="EMBL" id="KAG5842360.1"/>
    </source>
</evidence>
<evidence type="ECO:0000313" key="6">
    <source>
        <dbReference type="Proteomes" id="UP001044222"/>
    </source>
</evidence>
<dbReference type="AlphaFoldDB" id="A0A9D3M4H6"/>
<dbReference type="InterPro" id="IPR013320">
    <property type="entry name" value="ConA-like_dom_sf"/>
</dbReference>
<organism evidence="5 6">
    <name type="scientific">Anguilla anguilla</name>
    <name type="common">European freshwater eel</name>
    <name type="synonym">Muraena anguilla</name>
    <dbReference type="NCBI Taxonomy" id="7936"/>
    <lineage>
        <taxon>Eukaryota</taxon>
        <taxon>Metazoa</taxon>
        <taxon>Chordata</taxon>
        <taxon>Craniata</taxon>
        <taxon>Vertebrata</taxon>
        <taxon>Euteleostomi</taxon>
        <taxon>Actinopterygii</taxon>
        <taxon>Neopterygii</taxon>
        <taxon>Teleostei</taxon>
        <taxon>Anguilliformes</taxon>
        <taxon>Anguillidae</taxon>
        <taxon>Anguilla</taxon>
    </lineage>
</organism>
<dbReference type="InterPro" id="IPR048287">
    <property type="entry name" value="TSPN-like_N"/>
</dbReference>
<proteinExistence type="predicted"/>
<feature type="signal peptide" evidence="3">
    <location>
        <begin position="1"/>
        <end position="24"/>
    </location>
</feature>
<keyword evidence="2" id="KW-0677">Repeat</keyword>
<evidence type="ECO:0000256" key="1">
    <source>
        <dbReference type="ARBA" id="ARBA00022729"/>
    </source>
</evidence>
<protein>
    <recommendedName>
        <fullName evidence="4">Thrombospondin-like N-terminal domain-containing protein</fullName>
    </recommendedName>
</protein>
<dbReference type="SMART" id="SM00210">
    <property type="entry name" value="TSPN"/>
    <property type="match status" value="1"/>
</dbReference>
<dbReference type="Gene3D" id="2.60.120.200">
    <property type="match status" value="1"/>
</dbReference>
<comment type="caution">
    <text evidence="5">The sequence shown here is derived from an EMBL/GenBank/DDBJ whole genome shotgun (WGS) entry which is preliminary data.</text>
</comment>
<reference evidence="5" key="1">
    <citation type="submission" date="2021-01" db="EMBL/GenBank/DDBJ databases">
        <title>A chromosome-scale assembly of European eel, Anguilla anguilla.</title>
        <authorList>
            <person name="Henkel C."/>
            <person name="Jong-Raadsen S.A."/>
            <person name="Dufour S."/>
            <person name="Weltzien F.-A."/>
            <person name="Palstra A.P."/>
            <person name="Pelster B."/>
            <person name="Spaink H.P."/>
            <person name="Van Den Thillart G.E."/>
            <person name="Jansen H."/>
            <person name="Zahm M."/>
            <person name="Klopp C."/>
            <person name="Cedric C."/>
            <person name="Louis A."/>
            <person name="Berthelot C."/>
            <person name="Parey E."/>
            <person name="Roest Crollius H."/>
            <person name="Montfort J."/>
            <person name="Robinson-Rechavi M."/>
            <person name="Bucao C."/>
            <person name="Bouchez O."/>
            <person name="Gislard M."/>
            <person name="Lluch J."/>
            <person name="Milhes M."/>
            <person name="Lampietro C."/>
            <person name="Lopez Roques C."/>
            <person name="Donnadieu C."/>
            <person name="Braasch I."/>
            <person name="Desvignes T."/>
            <person name="Postlethwait J."/>
            <person name="Bobe J."/>
            <person name="Guiguen Y."/>
            <person name="Dirks R."/>
        </authorList>
    </citation>
    <scope>NUCLEOTIDE SEQUENCE</scope>
    <source>
        <strain evidence="5">Tag_6206</strain>
        <tissue evidence="5">Liver</tissue>
    </source>
</reference>